<evidence type="ECO:0000313" key="1">
    <source>
        <dbReference type="EMBL" id="GEN59830.1"/>
    </source>
</evidence>
<accession>A0A511XA48</accession>
<proteinExistence type="predicted"/>
<gene>
    <name evidence="1" type="ORF">ANI02nite_17140</name>
</gene>
<organism evidence="1 2">
    <name type="scientific">Acetobacter nitrogenifigens DSM 23921 = NBRC 105050</name>
    <dbReference type="NCBI Taxonomy" id="1120919"/>
    <lineage>
        <taxon>Bacteria</taxon>
        <taxon>Pseudomonadati</taxon>
        <taxon>Pseudomonadota</taxon>
        <taxon>Alphaproteobacteria</taxon>
        <taxon>Acetobacterales</taxon>
        <taxon>Acetobacteraceae</taxon>
        <taxon>Acetobacter</taxon>
    </lineage>
</organism>
<sequence length="86" mass="9357">MTISDVSRENIRTPIVTGTRKVWWFAMLKAAASASSKAIMLNISMTATAAVFTVVRQDKPSRQPALPLYGTSALLLVVTPPEPVRE</sequence>
<comment type="caution">
    <text evidence="1">The sequence shown here is derived from an EMBL/GenBank/DDBJ whole genome shotgun (WGS) entry which is preliminary data.</text>
</comment>
<reference evidence="1 2" key="1">
    <citation type="submission" date="2019-07" db="EMBL/GenBank/DDBJ databases">
        <title>Whole genome shotgun sequence of Acetobacter nitrogenifigens NBRC 105050.</title>
        <authorList>
            <person name="Hosoyama A."/>
            <person name="Uohara A."/>
            <person name="Ohji S."/>
            <person name="Ichikawa N."/>
        </authorList>
    </citation>
    <scope>NUCLEOTIDE SEQUENCE [LARGE SCALE GENOMIC DNA]</scope>
    <source>
        <strain evidence="1 2">NBRC 105050</strain>
    </source>
</reference>
<dbReference type="EMBL" id="BJYF01000008">
    <property type="protein sequence ID" value="GEN59830.1"/>
    <property type="molecule type" value="Genomic_DNA"/>
</dbReference>
<name>A0A511XA48_9PROT</name>
<dbReference type="AlphaFoldDB" id="A0A511XA48"/>
<evidence type="ECO:0000313" key="2">
    <source>
        <dbReference type="Proteomes" id="UP000321635"/>
    </source>
</evidence>
<dbReference type="Proteomes" id="UP000321635">
    <property type="component" value="Unassembled WGS sequence"/>
</dbReference>
<protein>
    <submittedName>
        <fullName evidence="1">Uncharacterized protein</fullName>
    </submittedName>
</protein>
<keyword evidence="2" id="KW-1185">Reference proteome</keyword>